<accession>A0A7G9L9N6</accession>
<evidence type="ECO:0000313" key="3">
    <source>
        <dbReference type="Proteomes" id="UP000515808"/>
    </source>
</evidence>
<protein>
    <submittedName>
        <fullName evidence="2">Gliding motility protein RemB</fullName>
    </submittedName>
</protein>
<dbReference type="Gene3D" id="2.40.160.130">
    <property type="entry name" value="Capsule assembly protein Wzi"/>
    <property type="match status" value="1"/>
</dbReference>
<dbReference type="RefSeq" id="WP_187482246.1">
    <property type="nucleotide sequence ID" value="NZ_CP060695.1"/>
</dbReference>
<evidence type="ECO:0000256" key="1">
    <source>
        <dbReference type="SAM" id="SignalP"/>
    </source>
</evidence>
<gene>
    <name evidence="2" type="ORF">H9W90_14270</name>
</gene>
<organism evidence="2 3">
    <name type="scientific">Polaribacter pectinis</name>
    <dbReference type="NCBI Taxonomy" id="2738844"/>
    <lineage>
        <taxon>Bacteria</taxon>
        <taxon>Pseudomonadati</taxon>
        <taxon>Bacteroidota</taxon>
        <taxon>Flavobacteriia</taxon>
        <taxon>Flavobacteriales</taxon>
        <taxon>Flavobacteriaceae</taxon>
    </lineage>
</organism>
<keyword evidence="1" id="KW-0732">Signal</keyword>
<feature type="chain" id="PRO_5028906181" evidence="1">
    <location>
        <begin position="19"/>
        <end position="691"/>
    </location>
</feature>
<dbReference type="KEGG" id="ppec:H9W90_14270"/>
<evidence type="ECO:0000313" key="2">
    <source>
        <dbReference type="EMBL" id="QNM85335.1"/>
    </source>
</evidence>
<sequence length="691" mass="78993">MIKKYILLVLLFPSILLAQSERYPIFDVCKGSEINSIKDCFYKTTKKHFFADFKTPAIVENENFTGTANVLFVVTAEGDFKLIYANTPYAEVRKEVERVFEAFPKITPGWYNNHAIEMKFEMPILFPVSKNTNLDTDLNSQTNTIQPKEDLFEVVEKNKIADSTFLEHSSQLNIPFTHQKYVDYEFALHKANGTHTASKPYIYNEISEYLDLSIEKKKFLKPEKRTWLGNKLWNEHLLQIKKKDYWLTLDFLVDVQLGKDNSDQSYTYNNTRLVTVNGGLGKNFSYSATIYESQGRFADYINSFISNTSATTRPKFSEGLVPGRGKAKGFKTDSYDYPVAEGYLSYTPNKFMQFQFGNGKNFIGDGYRSFVLSDVSSPTTYLKAKVDFWKIQYTNIWMWNTEPSLLAASNPNEHARKYVAAHYLSINLNKRLNIGFFESAISTGEQGFDAGFLNPIIFYRSVEFNRGEDAGNALVGLTGKYKLNDNISLYSQLIIDEFSVGNLDDLGDWRNKFAYQIGAKYFNAFKVDNLFLQLEYNSARPYTFAHKTPILNYGNYSQPLGHLWGANFWEAIAIARYKKDRWSGSAKIILGKKGFDFQDETVSYGGNIYQSYNDRFADTGNELAQGNTANLFLVDVQANYLLNPANNLSLFAGLSYRSFTPEVSLVGFPSGNNVWLSAGIRADLFNWYFDF</sequence>
<keyword evidence="3" id="KW-1185">Reference proteome</keyword>
<dbReference type="Proteomes" id="UP000515808">
    <property type="component" value="Chromosome"/>
</dbReference>
<dbReference type="EMBL" id="CP060695">
    <property type="protein sequence ID" value="QNM85335.1"/>
    <property type="molecule type" value="Genomic_DNA"/>
</dbReference>
<feature type="signal peptide" evidence="1">
    <location>
        <begin position="1"/>
        <end position="18"/>
    </location>
</feature>
<dbReference type="InterPro" id="IPR038636">
    <property type="entry name" value="Wzi_sf"/>
</dbReference>
<dbReference type="AlphaFoldDB" id="A0A7G9L9N6"/>
<proteinExistence type="predicted"/>
<reference evidence="2 3" key="1">
    <citation type="submission" date="2020-08" db="EMBL/GenBank/DDBJ databases">
        <title>Polaribacter sp. L12M9 isolated from gut of the Korean scallop.</title>
        <authorList>
            <person name="Jeong Y.S."/>
        </authorList>
    </citation>
    <scope>NUCLEOTIDE SEQUENCE [LARGE SCALE GENOMIC DNA]</scope>
    <source>
        <strain evidence="2 3">L12M9</strain>
    </source>
</reference>
<name>A0A7G9L9N6_9FLAO</name>